<protein>
    <recommendedName>
        <fullName evidence="1">Hemerythrin-like domain-containing protein</fullName>
    </recommendedName>
</protein>
<evidence type="ECO:0000313" key="2">
    <source>
        <dbReference type="EMBL" id="AOU97434.1"/>
    </source>
</evidence>
<dbReference type="AlphaFoldDB" id="A0A1D8ILV8"/>
<evidence type="ECO:0000313" key="3">
    <source>
        <dbReference type="Proteomes" id="UP000095401"/>
    </source>
</evidence>
<proteinExistence type="predicted"/>
<organism evidence="2 3">
    <name type="scientific">Acidihalobacter yilgarnensis</name>
    <dbReference type="NCBI Taxonomy" id="2819280"/>
    <lineage>
        <taxon>Bacteria</taxon>
        <taxon>Pseudomonadati</taxon>
        <taxon>Pseudomonadota</taxon>
        <taxon>Gammaproteobacteria</taxon>
        <taxon>Chromatiales</taxon>
        <taxon>Ectothiorhodospiraceae</taxon>
        <taxon>Acidihalobacter</taxon>
    </lineage>
</organism>
<dbReference type="Proteomes" id="UP000095401">
    <property type="component" value="Chromosome"/>
</dbReference>
<accession>A0A1D8ILV8</accession>
<reference evidence="3" key="1">
    <citation type="submission" date="2016-09" db="EMBL/GenBank/DDBJ databases">
        <title>Acidihalobacter prosperus F5.</title>
        <authorList>
            <person name="Khaleque H.N."/>
            <person name="Ramsay J.P."/>
            <person name="Kaksonen A.H."/>
            <person name="Boxall N.J."/>
            <person name="Watkin E.L.J."/>
        </authorList>
    </citation>
    <scope>NUCLEOTIDE SEQUENCE [LARGE SCALE GENOMIC DNA]</scope>
    <source>
        <strain evidence="3">F5</strain>
    </source>
</reference>
<gene>
    <name evidence="2" type="ORF">BI364_05055</name>
</gene>
<dbReference type="RefSeq" id="WP_070077819.1">
    <property type="nucleotide sequence ID" value="NZ_CP017415.1"/>
</dbReference>
<dbReference type="Gene3D" id="1.20.120.520">
    <property type="entry name" value="nmb1532 protein domain like"/>
    <property type="match status" value="1"/>
</dbReference>
<name>A0A1D8ILV8_9GAMM</name>
<dbReference type="KEGG" id="aprs:BI364_05055"/>
<dbReference type="EMBL" id="CP017415">
    <property type="protein sequence ID" value="AOU97434.1"/>
    <property type="molecule type" value="Genomic_DNA"/>
</dbReference>
<keyword evidence="3" id="KW-1185">Reference proteome</keyword>
<dbReference type="Pfam" id="PF01814">
    <property type="entry name" value="Hemerythrin"/>
    <property type="match status" value="1"/>
</dbReference>
<feature type="domain" description="Hemerythrin-like" evidence="1">
    <location>
        <begin position="13"/>
        <end position="151"/>
    </location>
</feature>
<evidence type="ECO:0000259" key="1">
    <source>
        <dbReference type="Pfam" id="PF01814"/>
    </source>
</evidence>
<sequence length="179" mass="19868">MKFPSPAASFDDPLGLLRDCHQRMEGFCETLERLQVHVRAHGVDDEARAAIARIQAYFNHAALHHHADEEADLLPLLHLRAVTHEAQMAVTGWAARIDTDHRALAASWAKLRDELTALTDGHRTGPSESAAFVAMTRAHYRFEDESVFPLASTLLTADDRVALGQSMARRRRAGLAENV</sequence>
<dbReference type="InterPro" id="IPR012312">
    <property type="entry name" value="Hemerythrin-like"/>
</dbReference>